<evidence type="ECO:0000256" key="3">
    <source>
        <dbReference type="ARBA" id="ARBA00022630"/>
    </source>
</evidence>
<evidence type="ECO:0000313" key="10">
    <source>
        <dbReference type="Proteomes" id="UP000748756"/>
    </source>
</evidence>
<dbReference type="Pfam" id="PF00175">
    <property type="entry name" value="NAD_binding_1"/>
    <property type="match status" value="1"/>
</dbReference>
<feature type="compositionally biased region" description="Low complexity" evidence="7">
    <location>
        <begin position="24"/>
        <end position="40"/>
    </location>
</feature>
<sequence length="562" mass="63575">MSNSAVAKWLEEIAAAKAKKAQAKEQQQQNQQQQQQQQEQFTTPTEGLQQQSQQIATAQYGIIPSYNLQTRKKQLCLVLPPEPRKPEPGECCGNDCEPCVNTIYWEDLVAHRERCRKLQMQFEDACRVLEDSENRGLESGSGVGGSVGKMEEGGEEERGEEEGEGEELEDKVELNIRSYRPFKVLQKRYLSENTLLVVCDLPYYSSSKKKMDPHIIMFHLLIRFQQPDGQYLTKAFTPVDISRLHKATWRSVQGQSNTSGDLGAVDGQGFEDRMAFLVKLYPSPHATSDMFRALEVYTESGGIGGDDVTNGDNSRNRKGVLFLRGPIQTGRDRQRNQQQQINNLATGLSQRKRIVMIAAGSGITPMYQVLRALHSQQHHQQHQYTPGVEQEERKKEDVRFWEANEVDLVYCNRTTEDIWLRQELQSIGVSRTEEEGEGAKDQKSEEGILEKAAELSLSLVRRTTVRIQHVLSSASTFSSPSSVKQVPPIQGGSHQFHTGRISLDLLRNTLQQGQDSHDHLRDNKEQLQILVCGPPLFNKDVSAMLTLLNYHDSDTCEIHILE</sequence>
<dbReference type="OrthoDB" id="432685at2759"/>
<proteinExistence type="inferred from homology"/>
<evidence type="ECO:0000256" key="4">
    <source>
        <dbReference type="ARBA" id="ARBA00022827"/>
    </source>
</evidence>
<accession>A0A9P5RSW4</accession>
<evidence type="ECO:0000259" key="8">
    <source>
        <dbReference type="Pfam" id="PF00175"/>
    </source>
</evidence>
<evidence type="ECO:0000256" key="6">
    <source>
        <dbReference type="PIRSR" id="PIRSR601834-1"/>
    </source>
</evidence>
<gene>
    <name evidence="9" type="ORF">BG015_011558</name>
</gene>
<keyword evidence="3 6" id="KW-0285">Flavoprotein</keyword>
<comment type="caution">
    <text evidence="9">The sequence shown here is derived from an EMBL/GenBank/DDBJ whole genome shotgun (WGS) entry which is preliminary data.</text>
</comment>
<feature type="compositionally biased region" description="Acidic residues" evidence="7">
    <location>
        <begin position="153"/>
        <end position="170"/>
    </location>
</feature>
<evidence type="ECO:0000256" key="7">
    <source>
        <dbReference type="SAM" id="MobiDB-lite"/>
    </source>
</evidence>
<dbReference type="PANTHER" id="PTHR19370">
    <property type="entry name" value="NADH-CYTOCHROME B5 REDUCTASE"/>
    <property type="match status" value="1"/>
</dbReference>
<dbReference type="EMBL" id="JAAAUQ010000902">
    <property type="protein sequence ID" value="KAF9146585.1"/>
    <property type="molecule type" value="Genomic_DNA"/>
</dbReference>
<dbReference type="Proteomes" id="UP000748756">
    <property type="component" value="Unassembled WGS sequence"/>
</dbReference>
<name>A0A9P5RSW4_9FUNG</name>
<evidence type="ECO:0000256" key="2">
    <source>
        <dbReference type="ARBA" id="ARBA00006105"/>
    </source>
</evidence>
<dbReference type="PANTHER" id="PTHR19370:SF184">
    <property type="entry name" value="NADH-CYTOCHROME B5 REDUCTASE-LIKE"/>
    <property type="match status" value="1"/>
</dbReference>
<evidence type="ECO:0000256" key="1">
    <source>
        <dbReference type="ARBA" id="ARBA00001974"/>
    </source>
</evidence>
<feature type="region of interest" description="Disordered" evidence="7">
    <location>
        <begin position="133"/>
        <end position="170"/>
    </location>
</feature>
<keyword evidence="5" id="KW-0560">Oxidoreductase</keyword>
<feature type="domain" description="Oxidoreductase FAD/NAD(P)-binding" evidence="8">
    <location>
        <begin position="356"/>
        <end position="431"/>
    </location>
</feature>
<keyword evidence="4 6" id="KW-0274">FAD</keyword>
<dbReference type="SUPFAM" id="SSF52343">
    <property type="entry name" value="Ferredoxin reductase-like, C-terminal NADP-linked domain"/>
    <property type="match status" value="1"/>
</dbReference>
<comment type="cofactor">
    <cofactor evidence="1 6">
        <name>FAD</name>
        <dbReference type="ChEBI" id="CHEBI:57692"/>
    </cofactor>
</comment>
<dbReference type="InterPro" id="IPR001433">
    <property type="entry name" value="OxRdtase_FAD/NAD-bd"/>
</dbReference>
<protein>
    <recommendedName>
        <fullName evidence="8">Oxidoreductase FAD/NAD(P)-binding domain-containing protein</fullName>
    </recommendedName>
</protein>
<feature type="region of interest" description="Disordered" evidence="7">
    <location>
        <begin position="17"/>
        <end position="49"/>
    </location>
</feature>
<dbReference type="GO" id="GO:0016491">
    <property type="term" value="F:oxidoreductase activity"/>
    <property type="evidence" value="ECO:0007669"/>
    <property type="project" value="UniProtKB-KW"/>
</dbReference>
<reference evidence="9" key="1">
    <citation type="journal article" date="2020" name="Fungal Divers.">
        <title>Resolving the Mortierellaceae phylogeny through synthesis of multi-gene phylogenetics and phylogenomics.</title>
        <authorList>
            <person name="Vandepol N."/>
            <person name="Liber J."/>
            <person name="Desiro A."/>
            <person name="Na H."/>
            <person name="Kennedy M."/>
            <person name="Barry K."/>
            <person name="Grigoriev I.V."/>
            <person name="Miller A.N."/>
            <person name="O'Donnell K."/>
            <person name="Stajich J.E."/>
            <person name="Bonito G."/>
        </authorList>
    </citation>
    <scope>NUCLEOTIDE SEQUENCE</scope>
    <source>
        <strain evidence="9">NRRL 6426</strain>
    </source>
</reference>
<comment type="similarity">
    <text evidence="2">Belongs to the flavoprotein pyridine nucleotide cytochrome reductase family.</text>
</comment>
<dbReference type="InterPro" id="IPR001834">
    <property type="entry name" value="CBR-like"/>
</dbReference>
<dbReference type="SUPFAM" id="SSF81995">
    <property type="entry name" value="beta-sandwich domain of Sec23/24"/>
    <property type="match status" value="1"/>
</dbReference>
<dbReference type="AlphaFoldDB" id="A0A9P5RSW4"/>
<keyword evidence="10" id="KW-1185">Reference proteome</keyword>
<feature type="binding site" evidence="6">
    <location>
        <position position="364"/>
    </location>
    <ligand>
        <name>FAD</name>
        <dbReference type="ChEBI" id="CHEBI:57692"/>
    </ligand>
</feature>
<organism evidence="9 10">
    <name type="scientific">Linnemannia schmuckeri</name>
    <dbReference type="NCBI Taxonomy" id="64567"/>
    <lineage>
        <taxon>Eukaryota</taxon>
        <taxon>Fungi</taxon>
        <taxon>Fungi incertae sedis</taxon>
        <taxon>Mucoromycota</taxon>
        <taxon>Mortierellomycotina</taxon>
        <taxon>Mortierellomycetes</taxon>
        <taxon>Mortierellales</taxon>
        <taxon>Mortierellaceae</taxon>
        <taxon>Linnemannia</taxon>
    </lineage>
</organism>
<evidence type="ECO:0000313" key="9">
    <source>
        <dbReference type="EMBL" id="KAF9146585.1"/>
    </source>
</evidence>
<dbReference type="InterPro" id="IPR039261">
    <property type="entry name" value="FNR_nucleotide-bd"/>
</dbReference>
<dbReference type="Gene3D" id="3.40.50.80">
    <property type="entry name" value="Nucleotide-binding domain of ferredoxin-NADP reductase (FNR) module"/>
    <property type="match status" value="1"/>
</dbReference>
<evidence type="ECO:0000256" key="5">
    <source>
        <dbReference type="ARBA" id="ARBA00023002"/>
    </source>
</evidence>